<keyword evidence="1" id="KW-0812">Transmembrane</keyword>
<evidence type="ECO:0000256" key="1">
    <source>
        <dbReference type="SAM" id="Phobius"/>
    </source>
</evidence>
<keyword evidence="1" id="KW-1133">Transmembrane helix</keyword>
<feature type="transmembrane region" description="Helical" evidence="1">
    <location>
        <begin position="62"/>
        <end position="80"/>
    </location>
</feature>
<evidence type="ECO:0000313" key="6">
    <source>
        <dbReference type="Proteomes" id="UP000186904"/>
    </source>
</evidence>
<evidence type="ECO:0000313" key="3">
    <source>
        <dbReference type="EMBL" id="SFM17564.1"/>
    </source>
</evidence>
<feature type="transmembrane region" description="Helical" evidence="1">
    <location>
        <begin position="125"/>
        <end position="148"/>
    </location>
</feature>
<feature type="transmembrane region" description="Helical" evidence="1">
    <location>
        <begin position="92"/>
        <end position="113"/>
    </location>
</feature>
<organism evidence="4">
    <name type="scientific">Halopseudomonas bauzanensis</name>
    <dbReference type="NCBI Taxonomy" id="653930"/>
    <lineage>
        <taxon>Bacteria</taxon>
        <taxon>Pseudomonadati</taxon>
        <taxon>Pseudomonadota</taxon>
        <taxon>Gammaproteobacteria</taxon>
        <taxon>Pseudomonadales</taxon>
        <taxon>Pseudomonadaceae</taxon>
        <taxon>Halopseudomonas</taxon>
    </lineage>
</organism>
<dbReference type="OrthoDB" id="6077780at2"/>
<dbReference type="EMBL" id="FOGN01000005">
    <property type="protein sequence ID" value="SES18443.1"/>
    <property type="molecule type" value="Genomic_DNA"/>
</dbReference>
<dbReference type="Proteomes" id="UP000305198">
    <property type="component" value="Unassembled WGS sequence"/>
</dbReference>
<evidence type="ECO:0000313" key="5">
    <source>
        <dbReference type="Proteomes" id="UP000186599"/>
    </source>
</evidence>
<reference evidence="5 6" key="1">
    <citation type="submission" date="2016-10" db="EMBL/GenBank/DDBJ databases">
        <authorList>
            <person name="de Groot N.N."/>
        </authorList>
    </citation>
    <scope>NUCLEOTIDE SEQUENCE [LARGE SCALE GENOMIC DNA]</scope>
    <source>
        <strain evidence="3 5">CGMCC 1.9095</strain>
        <strain evidence="2 6">DSM 22558</strain>
    </source>
</reference>
<dbReference type="Proteomes" id="UP000186599">
    <property type="component" value="Unassembled WGS sequence"/>
</dbReference>
<keyword evidence="5" id="KW-1185">Reference proteome</keyword>
<name>A0A031MEU1_9GAMM</name>
<gene>
    <name evidence="4" type="ORF">FA869_08510</name>
    <name evidence="3" type="ORF">SAMN04487855_2634</name>
    <name evidence="2" type="ORF">SAMN05216589_2585</name>
</gene>
<dbReference type="EMBL" id="SWAV01000002">
    <property type="protein sequence ID" value="TKA92416.1"/>
    <property type="molecule type" value="Genomic_DNA"/>
</dbReference>
<feature type="transmembrane region" description="Helical" evidence="1">
    <location>
        <begin position="168"/>
        <end position="188"/>
    </location>
</feature>
<protein>
    <submittedName>
        <fullName evidence="4">Uncharacterized protein</fullName>
    </submittedName>
</protein>
<dbReference type="AlphaFoldDB" id="A0A031MEU1"/>
<feature type="transmembrane region" description="Helical" evidence="1">
    <location>
        <begin position="34"/>
        <end position="55"/>
    </location>
</feature>
<evidence type="ECO:0000313" key="4">
    <source>
        <dbReference type="EMBL" id="TKA92416.1"/>
    </source>
</evidence>
<reference evidence="4" key="2">
    <citation type="submission" date="2019-04" db="EMBL/GenBank/DDBJ databases">
        <title>Crypto-aerobic microbial life in anoxic (sulfidic) marine sediments.</title>
        <authorList>
            <person name="Bhattacharya S."/>
            <person name="Roy C."/>
            <person name="Mondal N."/>
            <person name="Sarkar J."/>
            <person name="Mandal S."/>
            <person name="Rameez M.J."/>
            <person name="Ghosh W."/>
        </authorList>
    </citation>
    <scope>NUCLEOTIDE SEQUENCE [LARGE SCALE GENOMIC DNA]</scope>
    <source>
        <strain evidence="4">SBBB</strain>
    </source>
</reference>
<evidence type="ECO:0000313" key="2">
    <source>
        <dbReference type="EMBL" id="SES18443.1"/>
    </source>
</evidence>
<keyword evidence="1" id="KW-0472">Membrane</keyword>
<dbReference type="Proteomes" id="UP000186904">
    <property type="component" value="Unassembled WGS sequence"/>
</dbReference>
<dbReference type="RefSeq" id="WP_036990572.1">
    <property type="nucleotide sequence ID" value="NZ_FOGN01000005.1"/>
</dbReference>
<sequence length="209" mass="22656">MIPISVQSCLSFALLVFLLLPSGRLPQRYRALLLIGVLLVGMVPLPGGLSLAGYLRGLTDELSITAMLWLLAGAALRLGWTRGRSASATWQLWSVFAVLGVVLYPASMGVGMLDTYSWGYSPRSLIVLIGALTLALLLLGNWLGVFMLTLATLAFTLDIKASENYWDYLIDPFVALFAIAMLLGNAVGAMRRWRRGALTPVPQLDDGLD</sequence>
<proteinExistence type="predicted"/>
<accession>A0A031MEU1</accession>
<dbReference type="EMBL" id="FOUA01000005">
    <property type="protein sequence ID" value="SFM17564.1"/>
    <property type="molecule type" value="Genomic_DNA"/>
</dbReference>
<dbReference type="STRING" id="653930.SAMN05216589_2585"/>